<feature type="region of interest" description="Disordered" evidence="3">
    <location>
        <begin position="215"/>
        <end position="240"/>
    </location>
</feature>
<dbReference type="SUPFAM" id="SSF49562">
    <property type="entry name" value="C2 domain (Calcium/lipid-binding domain, CaLB)"/>
    <property type="match status" value="1"/>
</dbReference>
<dbReference type="SUPFAM" id="SSF51695">
    <property type="entry name" value="PLC-like phosphodiesterases"/>
    <property type="match status" value="1"/>
</dbReference>
<dbReference type="EMBL" id="MU004230">
    <property type="protein sequence ID" value="KAF2675182.1"/>
    <property type="molecule type" value="Genomic_DNA"/>
</dbReference>
<dbReference type="Gene3D" id="2.60.40.150">
    <property type="entry name" value="C2 domain"/>
    <property type="match status" value="1"/>
</dbReference>
<dbReference type="Pfam" id="PF00168">
    <property type="entry name" value="C2"/>
    <property type="match status" value="1"/>
</dbReference>
<keyword evidence="7" id="KW-1185">Reference proteome</keyword>
<dbReference type="Pfam" id="PF00388">
    <property type="entry name" value="PI-PLC-X"/>
    <property type="match status" value="1"/>
</dbReference>
<evidence type="ECO:0000259" key="4">
    <source>
        <dbReference type="PROSITE" id="PS50004"/>
    </source>
</evidence>
<dbReference type="InterPro" id="IPR000909">
    <property type="entry name" value="PLipase_C_PInositol-sp_X_dom"/>
</dbReference>
<evidence type="ECO:0000259" key="5">
    <source>
        <dbReference type="PROSITE" id="PS50008"/>
    </source>
</evidence>
<dbReference type="EC" id="3.1.4.11" evidence="2"/>
<dbReference type="InterPro" id="IPR017946">
    <property type="entry name" value="PLC-like_Pdiesterase_TIM-brl"/>
</dbReference>
<feature type="compositionally biased region" description="Low complexity" evidence="3">
    <location>
        <begin position="215"/>
        <end position="226"/>
    </location>
</feature>
<keyword evidence="2" id="KW-0378">Hydrolase</keyword>
<evidence type="ECO:0000256" key="3">
    <source>
        <dbReference type="SAM" id="MobiDB-lite"/>
    </source>
</evidence>
<dbReference type="CDD" id="cd08598">
    <property type="entry name" value="PI-PLC1c_yeast"/>
    <property type="match status" value="1"/>
</dbReference>
<dbReference type="GO" id="GO:0051209">
    <property type="term" value="P:release of sequestered calcium ion into cytosol"/>
    <property type="evidence" value="ECO:0007669"/>
    <property type="project" value="TreeGrafter"/>
</dbReference>
<accession>A0A6A6UST1</accession>
<organism evidence="6 7">
    <name type="scientific">Microthyrium microscopicum</name>
    <dbReference type="NCBI Taxonomy" id="703497"/>
    <lineage>
        <taxon>Eukaryota</taxon>
        <taxon>Fungi</taxon>
        <taxon>Dikarya</taxon>
        <taxon>Ascomycota</taxon>
        <taxon>Pezizomycotina</taxon>
        <taxon>Dothideomycetes</taxon>
        <taxon>Dothideomycetes incertae sedis</taxon>
        <taxon>Microthyriales</taxon>
        <taxon>Microthyriaceae</taxon>
        <taxon>Microthyrium</taxon>
    </lineage>
</organism>
<evidence type="ECO:0000256" key="2">
    <source>
        <dbReference type="RuleBase" id="RU361133"/>
    </source>
</evidence>
<dbReference type="InterPro" id="IPR000008">
    <property type="entry name" value="C2_dom"/>
</dbReference>
<protein>
    <recommendedName>
        <fullName evidence="2">Phosphoinositide phospholipase C</fullName>
        <ecNumber evidence="2">3.1.4.11</ecNumber>
    </recommendedName>
</protein>
<dbReference type="InterPro" id="IPR035892">
    <property type="entry name" value="C2_domain_sf"/>
</dbReference>
<dbReference type="Proteomes" id="UP000799302">
    <property type="component" value="Unassembled WGS sequence"/>
</dbReference>
<dbReference type="PROSITE" id="PS50008">
    <property type="entry name" value="PIPLC_Y_DOMAIN"/>
    <property type="match status" value="1"/>
</dbReference>
<dbReference type="InterPro" id="IPR001711">
    <property type="entry name" value="PLipase_C_Pinositol-sp_Y"/>
</dbReference>
<dbReference type="Pfam" id="PF00387">
    <property type="entry name" value="PI-PLC-Y"/>
    <property type="match status" value="1"/>
</dbReference>
<evidence type="ECO:0000313" key="6">
    <source>
        <dbReference type="EMBL" id="KAF2675182.1"/>
    </source>
</evidence>
<feature type="region of interest" description="Disordered" evidence="3">
    <location>
        <begin position="425"/>
        <end position="444"/>
    </location>
</feature>
<comment type="catalytic activity">
    <reaction evidence="2">
        <text>a 1,2-diacyl-sn-glycero-3-phospho-(1D-myo-inositol-4,5-bisphosphate) + H2O = 1D-myo-inositol 1,4,5-trisphosphate + a 1,2-diacyl-sn-glycerol + H(+)</text>
        <dbReference type="Rhea" id="RHEA:33179"/>
        <dbReference type="ChEBI" id="CHEBI:15377"/>
        <dbReference type="ChEBI" id="CHEBI:15378"/>
        <dbReference type="ChEBI" id="CHEBI:17815"/>
        <dbReference type="ChEBI" id="CHEBI:58456"/>
        <dbReference type="ChEBI" id="CHEBI:203600"/>
        <dbReference type="EC" id="3.1.4.11"/>
    </reaction>
</comment>
<gene>
    <name evidence="6" type="ORF">BT63DRAFT_431110</name>
</gene>
<dbReference type="PANTHER" id="PTHR10336">
    <property type="entry name" value="PHOSPHOINOSITIDE-SPECIFIC PHOSPHOLIPASE C FAMILY PROTEIN"/>
    <property type="match status" value="1"/>
</dbReference>
<dbReference type="InterPro" id="IPR001192">
    <property type="entry name" value="PI-PLC_fam"/>
</dbReference>
<evidence type="ECO:0000256" key="1">
    <source>
        <dbReference type="ARBA" id="ARBA00023224"/>
    </source>
</evidence>
<dbReference type="GO" id="GO:0004435">
    <property type="term" value="F:phosphatidylinositol-4,5-bisphosphate phospholipase C activity"/>
    <property type="evidence" value="ECO:0007669"/>
    <property type="project" value="UniProtKB-EC"/>
</dbReference>
<dbReference type="PANTHER" id="PTHR10336:SF82">
    <property type="entry name" value="PHOSPHOINOSITIDE PHOSPHOLIPASE C"/>
    <property type="match status" value="1"/>
</dbReference>
<dbReference type="PRINTS" id="PR00390">
    <property type="entry name" value="PHPHLIPASEC"/>
</dbReference>
<name>A0A6A6UST1_9PEZI</name>
<keyword evidence="1" id="KW-0807">Transducer</keyword>
<dbReference type="CDD" id="cd00275">
    <property type="entry name" value="C2_PLC_like"/>
    <property type="match status" value="1"/>
</dbReference>
<dbReference type="OrthoDB" id="269822at2759"/>
<evidence type="ECO:0000313" key="7">
    <source>
        <dbReference type="Proteomes" id="UP000799302"/>
    </source>
</evidence>
<dbReference type="SMART" id="SM00149">
    <property type="entry name" value="PLCYc"/>
    <property type="match status" value="1"/>
</dbReference>
<dbReference type="SMART" id="SM00148">
    <property type="entry name" value="PLCXc"/>
    <property type="match status" value="1"/>
</dbReference>
<dbReference type="GO" id="GO:0048015">
    <property type="term" value="P:phosphatidylinositol-mediated signaling"/>
    <property type="evidence" value="ECO:0007669"/>
    <property type="project" value="TreeGrafter"/>
</dbReference>
<sequence length="526" mass="58618">MKYMASADASALLPAPSSNLSLPLASYFISSSHNTYLMGHQLYGGATVDGYRNVLLRGCRCVEIDCWNGGSEEISTAVERQAAEALARVKSVEGGKSAQIPAPTAEPIVLHGYTATREITFRSVCETIHDYAFVTSDLPLIVSLEVHTNHTQQQMMVDIMNECFKDYLCKPIGESDTGADTPLPSPEKLRNKIMIKVKYSPPSKVVPVVAEVVPTRPSTRTDSSSSSDDEAEKDKNKPKISKIIESLSQLGLYTRSYHFSGLAMPEAKVPTHIFSLSESSLIGLHKDDPEGLFNHNKDFMMRAYPKGTRISSSNLDPSLFWRVGVQMVALNWQKVDKGMMLQEAMFQNTGGWAEKPKSYLTTAKYSDSIAHLSKGRKSWLRISILAAQNLPLPDDVDSGDKMKPFIKCEVHANMPDSAVERKRFGKREDPFKQKTGTSKGQHPQFDEMKDRFAFENLPALEPELSFVRLKVIHSDRFGRDDFSSWACIRLDRLARGLRFIHLWNTTGSPSDGVLLAKIDYGWNVPS</sequence>
<feature type="domain" description="C2" evidence="4">
    <location>
        <begin position="361"/>
        <end position="504"/>
    </location>
</feature>
<proteinExistence type="predicted"/>
<dbReference type="GO" id="GO:0016042">
    <property type="term" value="P:lipid catabolic process"/>
    <property type="evidence" value="ECO:0007669"/>
    <property type="project" value="UniProtKB-KW"/>
</dbReference>
<dbReference type="PROSITE" id="PS50004">
    <property type="entry name" value="C2"/>
    <property type="match status" value="1"/>
</dbReference>
<dbReference type="PROSITE" id="PS50007">
    <property type="entry name" value="PIPLC_X_DOMAIN"/>
    <property type="match status" value="1"/>
</dbReference>
<feature type="domain" description="PI-PLC Y-box" evidence="5">
    <location>
        <begin position="247"/>
        <end position="360"/>
    </location>
</feature>
<dbReference type="Gene3D" id="3.20.20.190">
    <property type="entry name" value="Phosphatidylinositol (PI) phosphodiesterase"/>
    <property type="match status" value="1"/>
</dbReference>
<dbReference type="AlphaFoldDB" id="A0A6A6UST1"/>
<reference evidence="6" key="1">
    <citation type="journal article" date="2020" name="Stud. Mycol.">
        <title>101 Dothideomycetes genomes: a test case for predicting lifestyles and emergence of pathogens.</title>
        <authorList>
            <person name="Haridas S."/>
            <person name="Albert R."/>
            <person name="Binder M."/>
            <person name="Bloem J."/>
            <person name="Labutti K."/>
            <person name="Salamov A."/>
            <person name="Andreopoulos B."/>
            <person name="Baker S."/>
            <person name="Barry K."/>
            <person name="Bills G."/>
            <person name="Bluhm B."/>
            <person name="Cannon C."/>
            <person name="Castanera R."/>
            <person name="Culley D."/>
            <person name="Daum C."/>
            <person name="Ezra D."/>
            <person name="Gonzalez J."/>
            <person name="Henrissat B."/>
            <person name="Kuo A."/>
            <person name="Liang C."/>
            <person name="Lipzen A."/>
            <person name="Lutzoni F."/>
            <person name="Magnuson J."/>
            <person name="Mondo S."/>
            <person name="Nolan M."/>
            <person name="Ohm R."/>
            <person name="Pangilinan J."/>
            <person name="Park H.-J."/>
            <person name="Ramirez L."/>
            <person name="Alfaro M."/>
            <person name="Sun H."/>
            <person name="Tritt A."/>
            <person name="Yoshinaga Y."/>
            <person name="Zwiers L.-H."/>
            <person name="Turgeon B."/>
            <person name="Goodwin S."/>
            <person name="Spatafora J."/>
            <person name="Crous P."/>
            <person name="Grigoriev I."/>
        </authorList>
    </citation>
    <scope>NUCLEOTIDE SEQUENCE</scope>
    <source>
        <strain evidence="6">CBS 115976</strain>
    </source>
</reference>
<keyword evidence="2" id="KW-0443">Lipid metabolism</keyword>
<keyword evidence="2" id="KW-0442">Lipid degradation</keyword>
<dbReference type="SMART" id="SM00239">
    <property type="entry name" value="C2"/>
    <property type="match status" value="1"/>
</dbReference>